<sequence>MNEVAIPSVLLDVPVPAATVHKQNLLDLDREGLEHFFADTLGNEVAYFFAATEVVSR</sequence>
<accession>B0RT50</accession>
<gene>
    <name evidence="1" type="ORF">XCCB100_2281</name>
</gene>
<dbReference type="Proteomes" id="UP000001188">
    <property type="component" value="Chromosome"/>
</dbReference>
<dbReference type="HOGENOM" id="CLU_2995608_0_0_6"/>
<dbReference type="EMBL" id="AM920689">
    <property type="protein sequence ID" value="CAP51636.1"/>
    <property type="molecule type" value="Genomic_DNA"/>
</dbReference>
<dbReference type="KEGG" id="xca:xcc-b100_2281"/>
<evidence type="ECO:0000313" key="1">
    <source>
        <dbReference type="EMBL" id="CAP51636.1"/>
    </source>
</evidence>
<dbReference type="AlphaFoldDB" id="B0RT50"/>
<reference evidence="1 2" key="1">
    <citation type="journal article" date="2008" name="J. Biotechnol.">
        <title>The genome of Xanthomonas campestris pv. campestris B100 and its use for the reconstruction of metabolic pathways involved in xanthan biosynthesis.</title>
        <authorList>
            <person name="Vorholter F.J."/>
            <person name="Schneiker S."/>
            <person name="Goesmann A."/>
            <person name="Krause L."/>
            <person name="Bekel T."/>
            <person name="Kaiser O."/>
            <person name="Linke B."/>
            <person name="Patschkowski T."/>
            <person name="Ruckert C."/>
            <person name="Schmid J."/>
            <person name="Sidhu V.K."/>
            <person name="Sieber V."/>
            <person name="Tauch A."/>
            <person name="Watt S.A."/>
            <person name="Weisshaar B."/>
            <person name="Becker A."/>
            <person name="Niehaus K."/>
            <person name="Puhler A."/>
        </authorList>
    </citation>
    <scope>NUCLEOTIDE SEQUENCE [LARGE SCALE GENOMIC DNA]</scope>
    <source>
        <strain evidence="1 2">B100</strain>
    </source>
</reference>
<organism evidence="1 2">
    <name type="scientific">Xanthomonas campestris pv. campestris (strain B100)</name>
    <dbReference type="NCBI Taxonomy" id="509169"/>
    <lineage>
        <taxon>Bacteria</taxon>
        <taxon>Pseudomonadati</taxon>
        <taxon>Pseudomonadota</taxon>
        <taxon>Gammaproteobacteria</taxon>
        <taxon>Lysobacterales</taxon>
        <taxon>Lysobacteraceae</taxon>
        <taxon>Xanthomonas</taxon>
    </lineage>
</organism>
<name>B0RT50_XANCB</name>
<protein>
    <submittedName>
        <fullName evidence="1">Uncharacterized protein</fullName>
    </submittedName>
</protein>
<evidence type="ECO:0000313" key="2">
    <source>
        <dbReference type="Proteomes" id="UP000001188"/>
    </source>
</evidence>
<proteinExistence type="predicted"/>